<dbReference type="EMBL" id="HBIO01001376">
    <property type="protein sequence ID" value="CAE0456142.1"/>
    <property type="molecule type" value="Transcribed_RNA"/>
</dbReference>
<evidence type="ECO:0000256" key="1">
    <source>
        <dbReference type="SAM" id="MobiDB-lite"/>
    </source>
</evidence>
<dbReference type="GO" id="GO:0099122">
    <property type="term" value="F:RNA polymerase II C-terminal domain binding"/>
    <property type="evidence" value="ECO:0007669"/>
    <property type="project" value="InterPro"/>
</dbReference>
<dbReference type="AlphaFoldDB" id="A0A7S3PUQ5"/>
<feature type="compositionally biased region" description="Basic and acidic residues" evidence="1">
    <location>
        <begin position="125"/>
        <end position="148"/>
    </location>
</feature>
<accession>A0A7S3PUQ5</accession>
<organism evidence="2">
    <name type="scientific">Chaetoceros debilis</name>
    <dbReference type="NCBI Taxonomy" id="122233"/>
    <lineage>
        <taxon>Eukaryota</taxon>
        <taxon>Sar</taxon>
        <taxon>Stramenopiles</taxon>
        <taxon>Ochrophyta</taxon>
        <taxon>Bacillariophyta</taxon>
        <taxon>Coscinodiscophyceae</taxon>
        <taxon>Chaetocerotophycidae</taxon>
        <taxon>Chaetocerotales</taxon>
        <taxon>Chaetocerotaceae</taxon>
        <taxon>Chaetoceros</taxon>
    </lineage>
</organism>
<dbReference type="PANTHER" id="PTHR21727">
    <property type="entry name" value="PHOSPHORYLATED CTD INTERACTING FACTOR 1"/>
    <property type="match status" value="1"/>
</dbReference>
<dbReference type="InterPro" id="IPR039881">
    <property type="entry name" value="PCIF1-like"/>
</dbReference>
<protein>
    <submittedName>
        <fullName evidence="2">Uncharacterized protein</fullName>
    </submittedName>
</protein>
<proteinExistence type="predicted"/>
<dbReference type="PANTHER" id="PTHR21727:SF0">
    <property type="entry name" value="MRNA (2'-O-METHYLADENOSINE-N(6)-)-METHYLTRANSFERASE"/>
    <property type="match status" value="1"/>
</dbReference>
<gene>
    <name evidence="2" type="ORF">CDEB00056_LOCUS983</name>
</gene>
<feature type="region of interest" description="Disordered" evidence="1">
    <location>
        <begin position="125"/>
        <end position="185"/>
    </location>
</feature>
<sequence>MCIRMEHILTNAQLQVPFMFIVFVPAWKDSKGWQSISKASSLVHHLFLSQKDNPHYYTEGTQHRRMKGRYRMASFDTSVFFLQNHKAKEKWPITEMMLQELRNAFALNPEGKTFPGAKVAALKTKQDIEGERNARRVTSKETSKKHMASDIPLGKPSKGKKRQMLSTKRRHISSKKMKKLVSDDSQSQLNILSSLGIPEAAKGANISVDIAKTREKGRQRKKK</sequence>
<evidence type="ECO:0000313" key="2">
    <source>
        <dbReference type="EMBL" id="CAE0456142.1"/>
    </source>
</evidence>
<dbReference type="GO" id="GO:0016422">
    <property type="term" value="F:mRNA (2'-O-methyladenosine-N6-)-methyltransferase activity"/>
    <property type="evidence" value="ECO:0007669"/>
    <property type="project" value="InterPro"/>
</dbReference>
<feature type="compositionally biased region" description="Basic residues" evidence="1">
    <location>
        <begin position="157"/>
        <end position="179"/>
    </location>
</feature>
<reference evidence="2" key="1">
    <citation type="submission" date="2021-01" db="EMBL/GenBank/DDBJ databases">
        <authorList>
            <person name="Corre E."/>
            <person name="Pelletier E."/>
            <person name="Niang G."/>
            <person name="Scheremetjew M."/>
            <person name="Finn R."/>
            <person name="Kale V."/>
            <person name="Holt S."/>
            <person name="Cochrane G."/>
            <person name="Meng A."/>
            <person name="Brown T."/>
            <person name="Cohen L."/>
        </authorList>
    </citation>
    <scope>NUCLEOTIDE SEQUENCE</scope>
    <source>
        <strain evidence="2">MM31A-1</strain>
    </source>
</reference>
<name>A0A7S3PUQ5_9STRA</name>